<dbReference type="OrthoDB" id="10037294at2759"/>
<comment type="caution">
    <text evidence="1">The sequence shown here is derived from an EMBL/GenBank/DDBJ whole genome shotgun (WGS) entry which is preliminary data.</text>
</comment>
<evidence type="ECO:0000313" key="1">
    <source>
        <dbReference type="EMBL" id="CAG2215951.1"/>
    </source>
</evidence>
<reference evidence="1" key="1">
    <citation type="submission" date="2021-03" db="EMBL/GenBank/DDBJ databases">
        <authorList>
            <person name="Bekaert M."/>
        </authorList>
    </citation>
    <scope>NUCLEOTIDE SEQUENCE</scope>
</reference>
<evidence type="ECO:0000313" key="2">
    <source>
        <dbReference type="Proteomes" id="UP000683360"/>
    </source>
</evidence>
<sequence>MAYQRLFLWLHPSIAYCEIDNEISTIIALKHDVSLKMSCRECPQGIQTFACTDDPCRERICEGATCSSNYCGGCNRLWYQNGNDVTKHCEFKCPTNCLPGVTVVNCFVDPCSPGGSPITCPGFPSARCCSIYCGGCHAVWYLNGEQVTCQTKKRG</sequence>
<dbReference type="AlphaFoldDB" id="A0A8S3S277"/>
<protein>
    <submittedName>
        <fullName evidence="1">Uncharacterized protein</fullName>
    </submittedName>
</protein>
<dbReference type="EMBL" id="CAJPWZ010001460">
    <property type="protein sequence ID" value="CAG2215951.1"/>
    <property type="molecule type" value="Genomic_DNA"/>
</dbReference>
<dbReference type="Proteomes" id="UP000683360">
    <property type="component" value="Unassembled WGS sequence"/>
</dbReference>
<keyword evidence="2" id="KW-1185">Reference proteome</keyword>
<accession>A0A8S3S277</accession>
<gene>
    <name evidence="1" type="ORF">MEDL_29667</name>
</gene>
<proteinExistence type="predicted"/>
<name>A0A8S3S277_MYTED</name>
<organism evidence="1 2">
    <name type="scientific">Mytilus edulis</name>
    <name type="common">Blue mussel</name>
    <dbReference type="NCBI Taxonomy" id="6550"/>
    <lineage>
        <taxon>Eukaryota</taxon>
        <taxon>Metazoa</taxon>
        <taxon>Spiralia</taxon>
        <taxon>Lophotrochozoa</taxon>
        <taxon>Mollusca</taxon>
        <taxon>Bivalvia</taxon>
        <taxon>Autobranchia</taxon>
        <taxon>Pteriomorphia</taxon>
        <taxon>Mytilida</taxon>
        <taxon>Mytiloidea</taxon>
        <taxon>Mytilidae</taxon>
        <taxon>Mytilinae</taxon>
        <taxon>Mytilus</taxon>
    </lineage>
</organism>